<comment type="caution">
    <text evidence="5">The sequence shown here is derived from an EMBL/GenBank/DDBJ whole genome shotgun (WGS) entry which is preliminary data.</text>
</comment>
<keyword evidence="3" id="KW-0964">Secreted</keyword>
<dbReference type="SUPFAM" id="SSF50685">
    <property type="entry name" value="Barwin-like endoglucanases"/>
    <property type="match status" value="1"/>
</dbReference>
<dbReference type="EMBL" id="JBBXMP010000228">
    <property type="protein sequence ID" value="KAL0059399.1"/>
    <property type="molecule type" value="Genomic_DNA"/>
</dbReference>
<comment type="subcellular location">
    <subcellularLocation>
        <location evidence="1">Secreted</location>
    </subcellularLocation>
</comment>
<evidence type="ECO:0000256" key="3">
    <source>
        <dbReference type="ARBA" id="ARBA00022525"/>
    </source>
</evidence>
<name>A0ABR2ZEN0_9AGAR</name>
<dbReference type="InterPro" id="IPR036908">
    <property type="entry name" value="RlpA-like_sf"/>
</dbReference>
<gene>
    <name evidence="5" type="ORF">AAF712_013840</name>
</gene>
<evidence type="ECO:0000256" key="4">
    <source>
        <dbReference type="SAM" id="SignalP"/>
    </source>
</evidence>
<proteinExistence type="inferred from homology"/>
<accession>A0ABR2ZEN0</accession>
<evidence type="ECO:0008006" key="7">
    <source>
        <dbReference type="Google" id="ProtNLM"/>
    </source>
</evidence>
<protein>
    <recommendedName>
        <fullName evidence="7">Cerato-platanin</fullName>
    </recommendedName>
</protein>
<sequence length="146" mass="14816">MKTLSLLSAVVFAVLPYYAVADTLAFDTHYDNRGGSLTEVACSDGANGLITKGFTTYGSLPNFPNIGAAAAVTGWNSTGCGTCWEVTFTNSTGAKKSLNITAIDVAGPGTFNVAQAAMNNLIGGNAAQVGRVAVTSRQVPSSACGL</sequence>
<keyword evidence="6" id="KW-1185">Reference proteome</keyword>
<dbReference type="Gene3D" id="2.40.40.10">
    <property type="entry name" value="RlpA-like domain"/>
    <property type="match status" value="1"/>
</dbReference>
<evidence type="ECO:0000256" key="2">
    <source>
        <dbReference type="ARBA" id="ARBA00010421"/>
    </source>
</evidence>
<feature type="signal peptide" evidence="4">
    <location>
        <begin position="1"/>
        <end position="21"/>
    </location>
</feature>
<evidence type="ECO:0000313" key="6">
    <source>
        <dbReference type="Proteomes" id="UP001437256"/>
    </source>
</evidence>
<feature type="chain" id="PRO_5045674274" description="Cerato-platanin" evidence="4">
    <location>
        <begin position="22"/>
        <end position="146"/>
    </location>
</feature>
<evidence type="ECO:0000256" key="1">
    <source>
        <dbReference type="ARBA" id="ARBA00004613"/>
    </source>
</evidence>
<dbReference type="CDD" id="cd22778">
    <property type="entry name" value="DPBB_CEPL-like"/>
    <property type="match status" value="1"/>
</dbReference>
<comment type="similarity">
    <text evidence="2">Belongs to the cerato-platanin family.</text>
</comment>
<reference evidence="5 6" key="1">
    <citation type="submission" date="2024-05" db="EMBL/GenBank/DDBJ databases">
        <title>A draft genome resource for the thread blight pathogen Marasmius tenuissimus strain MS-2.</title>
        <authorList>
            <person name="Yulfo-Soto G.E."/>
            <person name="Baruah I.K."/>
            <person name="Amoako-Attah I."/>
            <person name="Bukari Y."/>
            <person name="Meinhardt L.W."/>
            <person name="Bailey B.A."/>
            <person name="Cohen S.P."/>
        </authorList>
    </citation>
    <scope>NUCLEOTIDE SEQUENCE [LARGE SCALE GENOMIC DNA]</scope>
    <source>
        <strain evidence="5 6">MS-2</strain>
    </source>
</reference>
<evidence type="ECO:0000313" key="5">
    <source>
        <dbReference type="EMBL" id="KAL0059399.1"/>
    </source>
</evidence>
<organism evidence="5 6">
    <name type="scientific">Marasmius tenuissimus</name>
    <dbReference type="NCBI Taxonomy" id="585030"/>
    <lineage>
        <taxon>Eukaryota</taxon>
        <taxon>Fungi</taxon>
        <taxon>Dikarya</taxon>
        <taxon>Basidiomycota</taxon>
        <taxon>Agaricomycotina</taxon>
        <taxon>Agaricomycetes</taxon>
        <taxon>Agaricomycetidae</taxon>
        <taxon>Agaricales</taxon>
        <taxon>Marasmiineae</taxon>
        <taxon>Marasmiaceae</taxon>
        <taxon>Marasmius</taxon>
    </lineage>
</organism>
<dbReference type="Pfam" id="PF07249">
    <property type="entry name" value="Cerato-platanin"/>
    <property type="match status" value="1"/>
</dbReference>
<dbReference type="Proteomes" id="UP001437256">
    <property type="component" value="Unassembled WGS sequence"/>
</dbReference>
<dbReference type="InterPro" id="IPR010829">
    <property type="entry name" value="Cerato-platanin"/>
</dbReference>
<keyword evidence="4" id="KW-0732">Signal</keyword>